<sequence>MADDKLNNGSPDRDRISLSEDYEVRDWTQSLGVSEERLREAVQAVGNSADKVREYLNR</sequence>
<dbReference type="RefSeq" id="WP_254292471.1">
    <property type="nucleotide sequence ID" value="NZ_JAMLDX010000004.1"/>
</dbReference>
<dbReference type="AlphaFoldDB" id="A0A9X2HFU9"/>
<gene>
    <name evidence="1" type="ORF">M9978_07905</name>
</gene>
<evidence type="ECO:0000313" key="1">
    <source>
        <dbReference type="EMBL" id="MCP3730351.1"/>
    </source>
</evidence>
<name>A0A9X2HFU9_9SPHN</name>
<accession>A0A9X2HFU9</accession>
<dbReference type="Proteomes" id="UP001139451">
    <property type="component" value="Unassembled WGS sequence"/>
</dbReference>
<evidence type="ECO:0000313" key="2">
    <source>
        <dbReference type="Proteomes" id="UP001139451"/>
    </source>
</evidence>
<dbReference type="Pfam" id="PF12244">
    <property type="entry name" value="DUF3606"/>
    <property type="match status" value="1"/>
</dbReference>
<dbReference type="EMBL" id="JAMLDX010000004">
    <property type="protein sequence ID" value="MCP3730351.1"/>
    <property type="molecule type" value="Genomic_DNA"/>
</dbReference>
<protein>
    <submittedName>
        <fullName evidence="1">DUF3606 domain-containing protein</fullName>
    </submittedName>
</protein>
<comment type="caution">
    <text evidence="1">The sequence shown here is derived from an EMBL/GenBank/DDBJ whole genome shotgun (WGS) entry which is preliminary data.</text>
</comment>
<organism evidence="1 2">
    <name type="scientific">Sphingomonas tagetis</name>
    <dbReference type="NCBI Taxonomy" id="2949092"/>
    <lineage>
        <taxon>Bacteria</taxon>
        <taxon>Pseudomonadati</taxon>
        <taxon>Pseudomonadota</taxon>
        <taxon>Alphaproteobacteria</taxon>
        <taxon>Sphingomonadales</taxon>
        <taxon>Sphingomonadaceae</taxon>
        <taxon>Sphingomonas</taxon>
    </lineage>
</organism>
<dbReference type="InterPro" id="IPR022037">
    <property type="entry name" value="DUF3606"/>
</dbReference>
<reference evidence="1" key="1">
    <citation type="submission" date="2022-05" db="EMBL/GenBank/DDBJ databases">
        <title>Sphingomonas sp. strain MG17 Genome sequencing and assembly.</title>
        <authorList>
            <person name="Kim I."/>
        </authorList>
    </citation>
    <scope>NUCLEOTIDE SEQUENCE</scope>
    <source>
        <strain evidence="1">MG17</strain>
    </source>
</reference>
<keyword evidence="2" id="KW-1185">Reference proteome</keyword>
<proteinExistence type="predicted"/>